<dbReference type="AlphaFoldDB" id="A0ABD3SFP3"/>
<dbReference type="InterPro" id="IPR029526">
    <property type="entry name" value="PGBD"/>
</dbReference>
<feature type="region of interest" description="Disordered" evidence="1">
    <location>
        <begin position="138"/>
        <end position="159"/>
    </location>
</feature>
<proteinExistence type="predicted"/>
<feature type="domain" description="PiggyBac transposable element-derived protein" evidence="2">
    <location>
        <begin position="253"/>
        <end position="406"/>
    </location>
</feature>
<gene>
    <name evidence="3" type="ORF">ACHAXA_006462</name>
</gene>
<evidence type="ECO:0000313" key="3">
    <source>
        <dbReference type="EMBL" id="KAL3823132.1"/>
    </source>
</evidence>
<accession>A0ABD3SFP3</accession>
<comment type="caution">
    <text evidence="3">The sequence shown here is derived from an EMBL/GenBank/DDBJ whole genome shotgun (WGS) entry which is preliminary data.</text>
</comment>
<protein>
    <recommendedName>
        <fullName evidence="2">PiggyBac transposable element-derived protein domain-containing protein</fullName>
    </recommendedName>
</protein>
<dbReference type="Proteomes" id="UP001530377">
    <property type="component" value="Unassembled WGS sequence"/>
</dbReference>
<reference evidence="3 4" key="1">
    <citation type="submission" date="2024-10" db="EMBL/GenBank/DDBJ databases">
        <title>Updated reference genomes for cyclostephanoid diatoms.</title>
        <authorList>
            <person name="Roberts W.R."/>
            <person name="Alverson A.J."/>
        </authorList>
    </citation>
    <scope>NUCLEOTIDE SEQUENCE [LARGE SCALE GENOMIC DNA]</scope>
    <source>
        <strain evidence="3 4">AJA228-03</strain>
    </source>
</reference>
<dbReference type="EMBL" id="JALLPB020000046">
    <property type="protein sequence ID" value="KAL3823132.1"/>
    <property type="molecule type" value="Genomic_DNA"/>
</dbReference>
<dbReference type="PANTHER" id="PTHR46599">
    <property type="entry name" value="PIGGYBAC TRANSPOSABLE ELEMENT-DERIVED PROTEIN 4"/>
    <property type="match status" value="1"/>
</dbReference>
<evidence type="ECO:0000259" key="2">
    <source>
        <dbReference type="Pfam" id="PF13843"/>
    </source>
</evidence>
<keyword evidence="4" id="KW-1185">Reference proteome</keyword>
<dbReference type="Pfam" id="PF13843">
    <property type="entry name" value="DDE_Tnp_1_7"/>
    <property type="match status" value="1"/>
</dbReference>
<dbReference type="PANTHER" id="PTHR46599:SF3">
    <property type="entry name" value="PIGGYBAC TRANSPOSABLE ELEMENT-DERIVED PROTEIN 4"/>
    <property type="match status" value="1"/>
</dbReference>
<sequence length="582" mass="66982">MVSTSKPGGIGAIGSAASRLFHPSDKVHEKYPKDAKLHCINVEITGEGLRRIKNEAKMCYLVSIPEVEGECYIAKKCFRVEQGPDTPFESERAPLRRDIPHPLPHGEDRTALFNVVRNVGNGLADEVLELRAQGLEVDDDNEPLDEGAGAPPPLEYNGPHNFTVPTHCPRRERNMIDERGKWVYHHWDEIASMTEFELFQMAFPEDFMKDVIIPRTNDNLGSPLMLGEFYKWLGCNFLWRASRGFRTGSVVERDGYEDRFHEVRKMIDEFNNHYAHLYHPSWLNCLDESMSSWLNKFCPGFMCVPRKPQPFGNEYHSIADGDDSKSIMWHVKLVEGKDRPKKAGGQWVFLTEFPRYGKTTTTMLEMMKPIHGKGKVVVGDSGFCVREGVVECHKRGVWFQAYVKKRGTGRAECRGLPSICTLMTWSWGIIDGSWKSFKYMEPFGRYTRAKHWVDDVNNRRHDPIGLEEVWGTKWWAMRQFTFLCSVPEVNAVQSRARGKNKVAEPQLHFRRELARQMIENTLDDPPTPEVAPVQRQLRTNADHALKKRAAFEGEWDLDRRKFKKVTTNYIRLKCRECASDGA</sequence>
<evidence type="ECO:0000256" key="1">
    <source>
        <dbReference type="SAM" id="MobiDB-lite"/>
    </source>
</evidence>
<organism evidence="3 4">
    <name type="scientific">Cyclostephanos tholiformis</name>
    <dbReference type="NCBI Taxonomy" id="382380"/>
    <lineage>
        <taxon>Eukaryota</taxon>
        <taxon>Sar</taxon>
        <taxon>Stramenopiles</taxon>
        <taxon>Ochrophyta</taxon>
        <taxon>Bacillariophyta</taxon>
        <taxon>Coscinodiscophyceae</taxon>
        <taxon>Thalassiosirophycidae</taxon>
        <taxon>Stephanodiscales</taxon>
        <taxon>Stephanodiscaceae</taxon>
        <taxon>Cyclostephanos</taxon>
    </lineage>
</organism>
<name>A0ABD3SFP3_9STRA</name>
<evidence type="ECO:0000313" key="4">
    <source>
        <dbReference type="Proteomes" id="UP001530377"/>
    </source>
</evidence>